<reference evidence="1 2" key="2">
    <citation type="journal article" date="2015" name="PLoS ONE">
        <title>Whole-Genome Optical Mapping and Finished Genome Sequence of Sphingobacterium deserti sp. nov., a New Species Isolated from the Western Desert of China.</title>
        <authorList>
            <person name="Teng C."/>
            <person name="Zhou Z."/>
            <person name="Molnar I."/>
            <person name="Li X."/>
            <person name="Tang R."/>
            <person name="Chen M."/>
            <person name="Wang L."/>
            <person name="Su S."/>
            <person name="Zhang W."/>
            <person name="Lin M."/>
        </authorList>
    </citation>
    <scope>NUCLEOTIDE SEQUENCE [LARGE SCALE GENOMIC DNA]</scope>
    <source>
        <strain evidence="2">ACCC05744</strain>
    </source>
</reference>
<protein>
    <submittedName>
        <fullName evidence="1">Uncharacterized protein</fullName>
    </submittedName>
</protein>
<comment type="caution">
    <text evidence="1">The sequence shown here is derived from an EMBL/GenBank/DDBJ whole genome shotgun (WGS) entry which is preliminary data.</text>
</comment>
<proteinExistence type="predicted"/>
<organism evidence="1 2">
    <name type="scientific">Sphingobacterium deserti</name>
    <dbReference type="NCBI Taxonomy" id="1229276"/>
    <lineage>
        <taxon>Bacteria</taxon>
        <taxon>Pseudomonadati</taxon>
        <taxon>Bacteroidota</taxon>
        <taxon>Sphingobacteriia</taxon>
        <taxon>Sphingobacteriales</taxon>
        <taxon>Sphingobacteriaceae</taxon>
        <taxon>Sphingobacterium</taxon>
    </lineage>
</organism>
<gene>
    <name evidence="1" type="ORF">DI53_1978</name>
</gene>
<keyword evidence="2" id="KW-1185">Reference proteome</keyword>
<name>A0A0B8T466_9SPHI</name>
<accession>A0A0B8T466</accession>
<sequence>MSLYTDIPIYGVNNIFSLFERVYIELASTDDFFQSNLGGVNRILSVSLYG</sequence>
<dbReference type="AlphaFoldDB" id="A0A0B8T466"/>
<evidence type="ECO:0000313" key="2">
    <source>
        <dbReference type="Proteomes" id="UP000031802"/>
    </source>
</evidence>
<dbReference type="STRING" id="1229276.DI53_1978"/>
<evidence type="ECO:0000313" key="1">
    <source>
        <dbReference type="EMBL" id="KGE14148.1"/>
    </source>
</evidence>
<reference evidence="2" key="1">
    <citation type="submission" date="2014-04" db="EMBL/GenBank/DDBJ databases">
        <title>Whole-Genome optical mapping and complete genome sequence of Sphingobacterium deserti sp. nov., a new spaces isolated from desert in the west of China.</title>
        <authorList>
            <person name="Teng C."/>
            <person name="Zhou Z."/>
            <person name="Li X."/>
            <person name="Chen M."/>
            <person name="Lin M."/>
            <person name="Wang L."/>
            <person name="Su S."/>
            <person name="Zhang C."/>
            <person name="Zhang W."/>
        </authorList>
    </citation>
    <scope>NUCLEOTIDE SEQUENCE [LARGE SCALE GENOMIC DNA]</scope>
    <source>
        <strain evidence="2">ACCC05744</strain>
    </source>
</reference>
<dbReference type="EMBL" id="JJMU01000029">
    <property type="protein sequence ID" value="KGE14148.1"/>
    <property type="molecule type" value="Genomic_DNA"/>
</dbReference>
<dbReference type="Proteomes" id="UP000031802">
    <property type="component" value="Unassembled WGS sequence"/>
</dbReference>